<feature type="compositionally biased region" description="Basic and acidic residues" evidence="9">
    <location>
        <begin position="87"/>
        <end position="115"/>
    </location>
</feature>
<dbReference type="AlphaFoldDB" id="A0A336MDA2"/>
<organism evidence="10">
    <name type="scientific">Culicoides sonorensis</name>
    <name type="common">Biting midge</name>
    <dbReference type="NCBI Taxonomy" id="179676"/>
    <lineage>
        <taxon>Eukaryota</taxon>
        <taxon>Metazoa</taxon>
        <taxon>Ecdysozoa</taxon>
        <taxon>Arthropoda</taxon>
        <taxon>Hexapoda</taxon>
        <taxon>Insecta</taxon>
        <taxon>Pterygota</taxon>
        <taxon>Neoptera</taxon>
        <taxon>Endopterygota</taxon>
        <taxon>Diptera</taxon>
        <taxon>Nematocera</taxon>
        <taxon>Chironomoidea</taxon>
        <taxon>Ceratopogonidae</taxon>
        <taxon>Ceratopogoninae</taxon>
        <taxon>Culicoides</taxon>
        <taxon>Monoculicoides</taxon>
    </lineage>
</organism>
<dbReference type="EMBL" id="UFQT01000798">
    <property type="protein sequence ID" value="SSX27331.1"/>
    <property type="molecule type" value="Genomic_DNA"/>
</dbReference>
<dbReference type="PRINTS" id="PR00626">
    <property type="entry name" value="CALRETICULIN"/>
</dbReference>
<dbReference type="SUPFAM" id="SSF49899">
    <property type="entry name" value="Concanavalin A-like lectins/glucanases"/>
    <property type="match status" value="1"/>
</dbReference>
<keyword evidence="4 8" id="KW-0256">Endoplasmic reticulum</keyword>
<evidence type="ECO:0000256" key="4">
    <source>
        <dbReference type="ARBA" id="ARBA00022824"/>
    </source>
</evidence>
<feature type="transmembrane region" description="Helical" evidence="8">
    <location>
        <begin position="337"/>
        <end position="356"/>
    </location>
</feature>
<dbReference type="InterPro" id="IPR009033">
    <property type="entry name" value="Calreticulin/calnexin_P_dom_sf"/>
</dbReference>
<name>A0A336MDA2_CULSO</name>
<feature type="compositionally biased region" description="Acidic residues" evidence="9">
    <location>
        <begin position="401"/>
        <end position="418"/>
    </location>
</feature>
<dbReference type="Gene3D" id="2.10.250.10">
    <property type="entry name" value="Calreticulin/calnexin, P domain"/>
    <property type="match status" value="1"/>
</dbReference>
<dbReference type="SUPFAM" id="SSF63887">
    <property type="entry name" value="P-domain of calnexin/calreticulin"/>
    <property type="match status" value="1"/>
</dbReference>
<keyword evidence="6 8" id="KW-0472">Membrane</keyword>
<feature type="region of interest" description="Disordered" evidence="9">
    <location>
        <begin position="76"/>
        <end position="136"/>
    </location>
</feature>
<reference evidence="10" key="1">
    <citation type="submission" date="2018-07" db="EMBL/GenBank/DDBJ databases">
        <authorList>
            <person name="Quirk P.G."/>
            <person name="Krulwich T.A."/>
        </authorList>
    </citation>
    <scope>NUCLEOTIDE SEQUENCE</scope>
</reference>
<dbReference type="InterPro" id="IPR013320">
    <property type="entry name" value="ConA-like_dom_sf"/>
</dbReference>
<proteinExistence type="inferred from homology"/>
<evidence type="ECO:0000256" key="3">
    <source>
        <dbReference type="ARBA" id="ARBA00022692"/>
    </source>
</evidence>
<evidence type="ECO:0000256" key="5">
    <source>
        <dbReference type="ARBA" id="ARBA00022989"/>
    </source>
</evidence>
<dbReference type="PANTHER" id="PTHR11073">
    <property type="entry name" value="CALRETICULIN AND CALNEXIN"/>
    <property type="match status" value="1"/>
</dbReference>
<keyword evidence="7 8" id="KW-0143">Chaperone</keyword>
<dbReference type="Gene3D" id="2.60.120.200">
    <property type="match status" value="1"/>
</dbReference>
<evidence type="ECO:0000256" key="6">
    <source>
        <dbReference type="ARBA" id="ARBA00023136"/>
    </source>
</evidence>
<dbReference type="GO" id="GO:0005509">
    <property type="term" value="F:calcium ion binding"/>
    <property type="evidence" value="ECO:0007669"/>
    <property type="project" value="InterPro"/>
</dbReference>
<dbReference type="Pfam" id="PF00262">
    <property type="entry name" value="Calreticulin"/>
    <property type="match status" value="1"/>
</dbReference>
<evidence type="ECO:0000256" key="7">
    <source>
        <dbReference type="ARBA" id="ARBA00023186"/>
    </source>
</evidence>
<comment type="similarity">
    <text evidence="2 8">Belongs to the calreticulin family.</text>
</comment>
<accession>A0A336MDA2</accession>
<dbReference type="GO" id="GO:0036503">
    <property type="term" value="P:ERAD pathway"/>
    <property type="evidence" value="ECO:0007669"/>
    <property type="project" value="TreeGrafter"/>
</dbReference>
<evidence type="ECO:0000256" key="2">
    <source>
        <dbReference type="ARBA" id="ARBA00010983"/>
    </source>
</evidence>
<protein>
    <submittedName>
        <fullName evidence="10">CSON014400 protein</fullName>
    </submittedName>
</protein>
<evidence type="ECO:0000256" key="9">
    <source>
        <dbReference type="SAM" id="MobiDB-lite"/>
    </source>
</evidence>
<dbReference type="GO" id="GO:0006457">
    <property type="term" value="P:protein folding"/>
    <property type="evidence" value="ECO:0007669"/>
    <property type="project" value="InterPro"/>
</dbReference>
<evidence type="ECO:0000256" key="8">
    <source>
        <dbReference type="RuleBase" id="RU362126"/>
    </source>
</evidence>
<dbReference type="GO" id="GO:0051082">
    <property type="term" value="F:unfolded protein binding"/>
    <property type="evidence" value="ECO:0007669"/>
    <property type="project" value="InterPro"/>
</dbReference>
<gene>
    <name evidence="10" type="primary">CSON014400</name>
</gene>
<keyword evidence="3 8" id="KW-0812">Transmembrane</keyword>
<dbReference type="PANTHER" id="PTHR11073:SF1">
    <property type="entry name" value="CALNEXIN 14D-RELATED"/>
    <property type="match status" value="1"/>
</dbReference>
<feature type="compositionally biased region" description="Basic and acidic residues" evidence="9">
    <location>
        <begin position="363"/>
        <end position="391"/>
    </location>
</feature>
<dbReference type="VEuPathDB" id="VectorBase:CSON014400"/>
<dbReference type="InterPro" id="IPR001580">
    <property type="entry name" value="Calret/calnex"/>
</dbReference>
<feature type="region of interest" description="Disordered" evidence="9">
    <location>
        <begin position="362"/>
        <end position="453"/>
    </location>
</feature>
<sequence>MFGPDKCGNDAKLHFIFRHINPINGTVTEKHAKKPKDRLEEPFKDKQPHLYQLVLRPDNTFTIRVDHTIVNEGSLLADFTPPVNPPREIDDPTDKKPEDWDERERIPDPTAKKPDDWDEDAPPQIPDSSVSKPDGWLDDVEEMIPDPAATKPEDWDNEIDGEWEAPLIPNPLCEKAVGCGLWKAPLVKNPDYKGKWRAPYIDNPNYKGKWSPRRIPNPDFFEDLTPFKMTTISAVGFEIWSMSGDILFDNLVISDDESVVRDWASQTYDLKRKQIDRQSATLWERTLKYLNYKPGWWAIYFCYCAIPVVAYIYFLAKRMKEETLIQRIVKYTNANPWLWAVYVVAIGLPITILLYVCCSSSAPKKEKPEHPKKTDEPSTDHADSNDKRSELDDPLAPSSDNEAEAPDEVDELEMDDEAERNSDPDNSEEAEEEAPRVENTPEPAARKRRARKD</sequence>
<evidence type="ECO:0000256" key="1">
    <source>
        <dbReference type="ARBA" id="ARBA00004115"/>
    </source>
</evidence>
<comment type="subcellular location">
    <subcellularLocation>
        <location evidence="1">Endoplasmic reticulum membrane</location>
        <topology evidence="1">Single-pass type I membrane protein</topology>
    </subcellularLocation>
</comment>
<evidence type="ECO:0000313" key="10">
    <source>
        <dbReference type="EMBL" id="SSX27331.1"/>
    </source>
</evidence>
<feature type="transmembrane region" description="Helical" evidence="8">
    <location>
        <begin position="295"/>
        <end position="316"/>
    </location>
</feature>
<dbReference type="GO" id="GO:0005789">
    <property type="term" value="C:endoplasmic reticulum membrane"/>
    <property type="evidence" value="ECO:0007669"/>
    <property type="project" value="UniProtKB-SubCell"/>
</dbReference>
<keyword evidence="5 8" id="KW-1133">Transmembrane helix</keyword>
<dbReference type="FunFam" id="2.10.250.10:FF:000001">
    <property type="entry name" value="Calnexin homolog"/>
    <property type="match status" value="1"/>
</dbReference>